<keyword evidence="3 4" id="KW-0143">Chaperone</keyword>
<evidence type="ECO:0000313" key="6">
    <source>
        <dbReference type="Proteomes" id="UP000275461"/>
    </source>
</evidence>
<name>A0A498C8X9_9GAMM</name>
<dbReference type="AlphaFoldDB" id="A0A498C8X9"/>
<dbReference type="PANTHER" id="PTHR33643">
    <property type="entry name" value="UREASE ACCESSORY PROTEIN D"/>
    <property type="match status" value="1"/>
</dbReference>
<comment type="subcellular location">
    <subcellularLocation>
        <location evidence="4">Cytoplasm</location>
    </subcellularLocation>
</comment>
<accession>A0A498C8X9</accession>
<dbReference type="EMBL" id="RCDA01000001">
    <property type="protein sequence ID" value="RLK51579.1"/>
    <property type="molecule type" value="Genomic_DNA"/>
</dbReference>
<keyword evidence="2 4" id="KW-0996">Nickel insertion</keyword>
<comment type="similarity">
    <text evidence="1 4">Belongs to the UreD family.</text>
</comment>
<keyword evidence="4" id="KW-0963">Cytoplasm</keyword>
<dbReference type="RefSeq" id="WP_121441980.1">
    <property type="nucleotide sequence ID" value="NZ_RCDA01000001.1"/>
</dbReference>
<evidence type="ECO:0000313" key="5">
    <source>
        <dbReference type="EMBL" id="RLK51579.1"/>
    </source>
</evidence>
<evidence type="ECO:0000256" key="1">
    <source>
        <dbReference type="ARBA" id="ARBA00007177"/>
    </source>
</evidence>
<evidence type="ECO:0000256" key="2">
    <source>
        <dbReference type="ARBA" id="ARBA00022988"/>
    </source>
</evidence>
<dbReference type="Pfam" id="PF01774">
    <property type="entry name" value="UreD"/>
    <property type="match status" value="1"/>
</dbReference>
<evidence type="ECO:0000256" key="4">
    <source>
        <dbReference type="HAMAP-Rule" id="MF_01384"/>
    </source>
</evidence>
<sequence length="293" mass="31938">MAVAQQAWSAGAKPAASDPPASPGWQGVLRLDFARRGERTALVRKRHQGPLVVQRTFHPEGAACHAYLLHPPGGLVGGDELDLSVAVGEGAHALMTTPGAAKFYRSLGDWSTQRQVFRLAPGAAFEWLPMETILHGGSRSRLINRFELGEGARLIAWEMVALGRPGSGDHFPRGALDQRLEVDREQMPLLRERLSLDAEDPLRKAPWGLQGQAVFATLLASPAPEGLERDLREALQPLSGVRMGVTRCPEGLLAVRVLGPGVEPVRQTLEQVWRTIREPVVGRPPCPPRIWST</sequence>
<proteinExistence type="inferred from homology"/>
<gene>
    <name evidence="4" type="primary">ureD</name>
    <name evidence="5" type="ORF">DFR31_1522</name>
</gene>
<dbReference type="GO" id="GO:0016151">
    <property type="term" value="F:nickel cation binding"/>
    <property type="evidence" value="ECO:0007669"/>
    <property type="project" value="UniProtKB-UniRule"/>
</dbReference>
<comment type="caution">
    <text evidence="5">The sequence shown here is derived from an EMBL/GenBank/DDBJ whole genome shotgun (WGS) entry which is preliminary data.</text>
</comment>
<comment type="function">
    <text evidence="4">Required for maturation of urease via the functional incorporation of the urease nickel metallocenter.</text>
</comment>
<organism evidence="5 6">
    <name type="scientific">Alkalispirillum mobile</name>
    <dbReference type="NCBI Taxonomy" id="85925"/>
    <lineage>
        <taxon>Bacteria</taxon>
        <taxon>Pseudomonadati</taxon>
        <taxon>Pseudomonadota</taxon>
        <taxon>Gammaproteobacteria</taxon>
        <taxon>Chromatiales</taxon>
        <taxon>Ectothiorhodospiraceae</taxon>
        <taxon>Alkalispirillum</taxon>
    </lineage>
</organism>
<evidence type="ECO:0000256" key="3">
    <source>
        <dbReference type="ARBA" id="ARBA00023186"/>
    </source>
</evidence>
<dbReference type="Proteomes" id="UP000275461">
    <property type="component" value="Unassembled WGS sequence"/>
</dbReference>
<comment type="subunit">
    <text evidence="4">UreD, UreF and UreG form a complex that acts as a GTP-hydrolysis-dependent molecular chaperone, activating the urease apoprotein by helping to assemble the nickel containing metallocenter of UreC. The UreE protein probably delivers the nickel.</text>
</comment>
<protein>
    <recommendedName>
        <fullName evidence="4">Urease accessory protein UreD</fullName>
    </recommendedName>
</protein>
<dbReference type="GO" id="GO:0005737">
    <property type="term" value="C:cytoplasm"/>
    <property type="evidence" value="ECO:0007669"/>
    <property type="project" value="UniProtKB-SubCell"/>
</dbReference>
<dbReference type="PANTHER" id="PTHR33643:SF1">
    <property type="entry name" value="UREASE ACCESSORY PROTEIN D"/>
    <property type="match status" value="1"/>
</dbReference>
<reference evidence="5 6" key="1">
    <citation type="submission" date="2018-10" db="EMBL/GenBank/DDBJ databases">
        <title>Genomic Encyclopedia of Type Strains, Phase IV (KMG-IV): sequencing the most valuable type-strain genomes for metagenomic binning, comparative biology and taxonomic classification.</title>
        <authorList>
            <person name="Goeker M."/>
        </authorList>
    </citation>
    <scope>NUCLEOTIDE SEQUENCE [LARGE SCALE GENOMIC DNA]</scope>
    <source>
        <strain evidence="5 6">DSM 12769</strain>
    </source>
</reference>
<keyword evidence="6" id="KW-1185">Reference proteome</keyword>
<dbReference type="InterPro" id="IPR002669">
    <property type="entry name" value="UreD"/>
</dbReference>
<dbReference type="OrthoDB" id="9798842at2"/>
<dbReference type="HAMAP" id="MF_01384">
    <property type="entry name" value="UreD"/>
    <property type="match status" value="1"/>
</dbReference>